<dbReference type="CDD" id="cd00140">
    <property type="entry name" value="beta_clamp"/>
    <property type="match status" value="1"/>
</dbReference>
<dbReference type="Pfam" id="PF02767">
    <property type="entry name" value="DNA_pol3_beta_2"/>
    <property type="match status" value="1"/>
</dbReference>
<evidence type="ECO:0000259" key="13">
    <source>
        <dbReference type="Pfam" id="PF02768"/>
    </source>
</evidence>
<evidence type="ECO:0000256" key="8">
    <source>
        <dbReference type="ARBA" id="ARBA00022932"/>
    </source>
</evidence>
<reference evidence="14 15" key="1">
    <citation type="submission" date="2020-06" db="EMBL/GenBank/DDBJ databases">
        <title>Oricola thermophila sp. nov. isolated from a tidal sediments.</title>
        <authorList>
            <person name="Kwon K.K."/>
            <person name="Yang S.-H."/>
            <person name="Park M.-J."/>
        </authorList>
    </citation>
    <scope>NUCLEOTIDE SEQUENCE [LARGE SCALE GENOMIC DNA]</scope>
    <source>
        <strain evidence="14 15">MEBiC13590</strain>
    </source>
</reference>
<keyword evidence="15" id="KW-1185">Reference proteome</keyword>
<evidence type="ECO:0000313" key="15">
    <source>
        <dbReference type="Proteomes" id="UP000509367"/>
    </source>
</evidence>
<keyword evidence="8 10" id="KW-0239">DNA-directed DNA polymerase</keyword>
<dbReference type="NCBIfam" id="TIGR00663">
    <property type="entry name" value="dnan"/>
    <property type="match status" value="1"/>
</dbReference>
<evidence type="ECO:0000256" key="2">
    <source>
        <dbReference type="ARBA" id="ARBA00010752"/>
    </source>
</evidence>
<dbReference type="InterPro" id="IPR001001">
    <property type="entry name" value="DNA_polIII_beta"/>
</dbReference>
<dbReference type="KEGG" id="orm:HTY61_09975"/>
<dbReference type="EMBL" id="CP054836">
    <property type="protein sequence ID" value="QKV18754.1"/>
    <property type="molecule type" value="Genomic_DNA"/>
</dbReference>
<evidence type="ECO:0000256" key="1">
    <source>
        <dbReference type="ARBA" id="ARBA00004496"/>
    </source>
</evidence>
<dbReference type="GO" id="GO:0008408">
    <property type="term" value="F:3'-5' exonuclease activity"/>
    <property type="evidence" value="ECO:0007669"/>
    <property type="project" value="InterPro"/>
</dbReference>
<dbReference type="GO" id="GO:0006271">
    <property type="term" value="P:DNA strand elongation involved in DNA replication"/>
    <property type="evidence" value="ECO:0007669"/>
    <property type="project" value="TreeGrafter"/>
</dbReference>
<keyword evidence="7 10" id="KW-0235">DNA replication</keyword>
<evidence type="ECO:0000313" key="14">
    <source>
        <dbReference type="EMBL" id="QKV18754.1"/>
    </source>
</evidence>
<dbReference type="InterPro" id="IPR022634">
    <property type="entry name" value="DNA_polIII_beta_N"/>
</dbReference>
<comment type="function">
    <text evidence="10">Confers DNA tethering and processivity to DNA polymerases and other proteins. Acts as a clamp, forming a ring around DNA (a reaction catalyzed by the clamp-loading complex) which diffuses in an ATP-independent manner freely and bidirectionally along dsDNA. Initially characterized for its ability to contact the catalytic subunit of DNA polymerase III (Pol III), a complex, multichain enzyme responsible for most of the replicative synthesis in bacteria; Pol III exhibits 3'-5' exonuclease proofreading activity. The beta chain is required for initiation of replication as well as for processivity of DNA replication.</text>
</comment>
<dbReference type="PANTHER" id="PTHR30478">
    <property type="entry name" value="DNA POLYMERASE III SUBUNIT BETA"/>
    <property type="match status" value="1"/>
</dbReference>
<dbReference type="Gene3D" id="3.10.150.10">
    <property type="entry name" value="DNA Polymerase III, subunit A, domain 2"/>
    <property type="match status" value="1"/>
</dbReference>
<dbReference type="Pfam" id="PF02768">
    <property type="entry name" value="DNA_pol3_beta_3"/>
    <property type="match status" value="1"/>
</dbReference>
<evidence type="ECO:0000256" key="5">
    <source>
        <dbReference type="ARBA" id="ARBA00022679"/>
    </source>
</evidence>
<feature type="domain" description="DNA polymerase III beta sliding clamp N-terminal" evidence="11">
    <location>
        <begin position="3"/>
        <end position="121"/>
    </location>
</feature>
<dbReference type="InterPro" id="IPR046938">
    <property type="entry name" value="DNA_clamp_sf"/>
</dbReference>
<evidence type="ECO:0000256" key="3">
    <source>
        <dbReference type="ARBA" id="ARBA00021035"/>
    </source>
</evidence>
<dbReference type="Pfam" id="PF00712">
    <property type="entry name" value="DNA_pol3_beta"/>
    <property type="match status" value="1"/>
</dbReference>
<dbReference type="SMART" id="SM00480">
    <property type="entry name" value="POL3Bc"/>
    <property type="match status" value="1"/>
</dbReference>
<gene>
    <name evidence="14" type="primary">dnaN</name>
    <name evidence="14" type="ORF">HTY61_09975</name>
</gene>
<dbReference type="GO" id="GO:0005737">
    <property type="term" value="C:cytoplasm"/>
    <property type="evidence" value="ECO:0007669"/>
    <property type="project" value="UniProtKB-SubCell"/>
</dbReference>
<dbReference type="SUPFAM" id="SSF55979">
    <property type="entry name" value="DNA clamp"/>
    <property type="match status" value="3"/>
</dbReference>
<keyword evidence="6 10" id="KW-0548">Nucleotidyltransferase</keyword>
<dbReference type="PIRSF" id="PIRSF000804">
    <property type="entry name" value="DNA_pol_III_b"/>
    <property type="match status" value="1"/>
</dbReference>
<organism evidence="14 15">
    <name type="scientific">Oricola thermophila</name>
    <dbReference type="NCBI Taxonomy" id="2742145"/>
    <lineage>
        <taxon>Bacteria</taxon>
        <taxon>Pseudomonadati</taxon>
        <taxon>Pseudomonadota</taxon>
        <taxon>Alphaproteobacteria</taxon>
        <taxon>Hyphomicrobiales</taxon>
        <taxon>Ahrensiaceae</taxon>
        <taxon>Oricola</taxon>
    </lineage>
</organism>
<evidence type="ECO:0000259" key="11">
    <source>
        <dbReference type="Pfam" id="PF00712"/>
    </source>
</evidence>
<evidence type="ECO:0000256" key="4">
    <source>
        <dbReference type="ARBA" id="ARBA00022490"/>
    </source>
</evidence>
<accession>A0A6N1VD00</accession>
<comment type="subunit">
    <text evidence="10">Forms a ring-shaped head-to-tail homodimer around DNA.</text>
</comment>
<dbReference type="GO" id="GO:0003677">
    <property type="term" value="F:DNA binding"/>
    <property type="evidence" value="ECO:0007669"/>
    <property type="project" value="UniProtKB-UniRule"/>
</dbReference>
<evidence type="ECO:0000256" key="7">
    <source>
        <dbReference type="ARBA" id="ARBA00022705"/>
    </source>
</evidence>
<dbReference type="Proteomes" id="UP000509367">
    <property type="component" value="Chromosome"/>
</dbReference>
<proteinExistence type="inferred from homology"/>
<dbReference type="GO" id="GO:0009360">
    <property type="term" value="C:DNA polymerase III complex"/>
    <property type="evidence" value="ECO:0007669"/>
    <property type="project" value="InterPro"/>
</dbReference>
<comment type="similarity">
    <text evidence="2 10">Belongs to the beta sliding clamp family.</text>
</comment>
<evidence type="ECO:0000256" key="6">
    <source>
        <dbReference type="ARBA" id="ARBA00022695"/>
    </source>
</evidence>
<evidence type="ECO:0000256" key="10">
    <source>
        <dbReference type="PIRNR" id="PIRNR000804"/>
    </source>
</evidence>
<dbReference type="AlphaFoldDB" id="A0A6N1VD00"/>
<sequence length="382" mass="41350">MTEFTIHRSQFLPAIAAVRAAIERRNTIPILSNALIAQADDGRIAVTATDLDIRVTATAETVSGEASREGITLPLARLYDIVNRLPEAAEIAVRAQDADATITAGRSRFRLHSLPASDFPETSPPQYDIEWKMPGRLLARAVDACLFSIGDEETRYYLNGIHFHHGGEDSEPSLVAVATNGKTLARIVIPAESFEDYGPFPAAIVPSKACRLLRQLADKAGDDPVSVAASADGWRLSADGTVIETKLIAAQYPDYRRVIPTGNDKRLGVDSRQLVEACKRISAVSDKREKAIRIDIADGAMTLNLRDMDNGEAAEDVQADLDGEPISLGVNVDYLAGTVDALDCDKTSISLRDALSPVLFEPERQPDGFSLLSVVMPMRIPS</sequence>
<dbReference type="RefSeq" id="WP_175276647.1">
    <property type="nucleotide sequence ID" value="NZ_CP054836.1"/>
</dbReference>
<dbReference type="InterPro" id="IPR022637">
    <property type="entry name" value="DNA_polIII_beta_cen"/>
</dbReference>
<dbReference type="InterPro" id="IPR022635">
    <property type="entry name" value="DNA_polIII_beta_C"/>
</dbReference>
<name>A0A6N1VD00_9HYPH</name>
<evidence type="ECO:0000259" key="12">
    <source>
        <dbReference type="Pfam" id="PF02767"/>
    </source>
</evidence>
<protein>
    <recommendedName>
        <fullName evidence="3 10">Beta sliding clamp</fullName>
    </recommendedName>
</protein>
<dbReference type="PANTHER" id="PTHR30478:SF0">
    <property type="entry name" value="BETA SLIDING CLAMP"/>
    <property type="match status" value="1"/>
</dbReference>
<evidence type="ECO:0000256" key="9">
    <source>
        <dbReference type="ARBA" id="ARBA00023125"/>
    </source>
</evidence>
<feature type="domain" description="DNA polymerase III beta sliding clamp C-terminal" evidence="13">
    <location>
        <begin position="256"/>
        <end position="379"/>
    </location>
</feature>
<keyword evidence="4 10" id="KW-0963">Cytoplasm</keyword>
<comment type="subcellular location">
    <subcellularLocation>
        <location evidence="1 10">Cytoplasm</location>
    </subcellularLocation>
</comment>
<dbReference type="Gene3D" id="3.70.10.10">
    <property type="match status" value="1"/>
</dbReference>
<keyword evidence="5 10" id="KW-0808">Transferase</keyword>
<dbReference type="GO" id="GO:0003887">
    <property type="term" value="F:DNA-directed DNA polymerase activity"/>
    <property type="evidence" value="ECO:0007669"/>
    <property type="project" value="UniProtKB-UniRule"/>
</dbReference>
<feature type="domain" description="DNA polymerase III beta sliding clamp central" evidence="12">
    <location>
        <begin position="134"/>
        <end position="254"/>
    </location>
</feature>
<keyword evidence="9" id="KW-0238">DNA-binding</keyword>